<dbReference type="Proteomes" id="UP001341840">
    <property type="component" value="Unassembled WGS sequence"/>
</dbReference>
<dbReference type="SUPFAM" id="SSF54928">
    <property type="entry name" value="RNA-binding domain, RBD"/>
    <property type="match status" value="1"/>
</dbReference>
<dbReference type="SMART" id="SM00360">
    <property type="entry name" value="RRM"/>
    <property type="match status" value="1"/>
</dbReference>
<gene>
    <name evidence="5" type="ORF">PIB30_010338</name>
</gene>
<feature type="region of interest" description="Disordered" evidence="3">
    <location>
        <begin position="1"/>
        <end position="24"/>
    </location>
</feature>
<organism evidence="5 6">
    <name type="scientific">Stylosanthes scabra</name>
    <dbReference type="NCBI Taxonomy" id="79078"/>
    <lineage>
        <taxon>Eukaryota</taxon>
        <taxon>Viridiplantae</taxon>
        <taxon>Streptophyta</taxon>
        <taxon>Embryophyta</taxon>
        <taxon>Tracheophyta</taxon>
        <taxon>Spermatophyta</taxon>
        <taxon>Magnoliopsida</taxon>
        <taxon>eudicotyledons</taxon>
        <taxon>Gunneridae</taxon>
        <taxon>Pentapetalae</taxon>
        <taxon>rosids</taxon>
        <taxon>fabids</taxon>
        <taxon>Fabales</taxon>
        <taxon>Fabaceae</taxon>
        <taxon>Papilionoideae</taxon>
        <taxon>50 kb inversion clade</taxon>
        <taxon>dalbergioids sensu lato</taxon>
        <taxon>Dalbergieae</taxon>
        <taxon>Pterocarpus clade</taxon>
        <taxon>Stylosanthes</taxon>
    </lineage>
</organism>
<sequence>MGNLDPTAEEFWPRNHTHGAHHPPLPPHSQPWYPYLAHQVRVPSSPTRSLMLGLTTLVTEAWLMRELGAFGDVRGLRMEGFGNGMVIAMVHFYDLRHAEAAFTAILGLGGVLWAQYICDDDGHNQGTLLVFNLDSHIDAIAIFHPFGAVKEVRHAPLKKNQRFVEFFDIRDAAKAFKHMNGKQIHGKPLVIQFGRPGGGHYRKFKPPRATGCLQHHMFWPPFDLDVTWKSSIVTKGSCFDDKTHSEELVAGMGSMNLGDDEEFGNNGGEEAERNSPPKCDEGHTKQLEQQTAGSRRHRKGKHAKKQHHHYETTRRYLINQHVTHHEDSSSGTFIDSRTTVMIKNIPNKYSQKLLLSMLDNHCNQCNEQIREGGHDHEPLSSYDFLYLPIDFNSNKCNVGYGFVNMTSPEATMRLYKAFHGQQWQVFNSRKICEITYARVQGLEALKEHFKKSKLGYEMEHYLPVVFSPPRDGRQLTEPLAIVGHAHHHIRNKHIPDNATTAPPSQSDGVERQS</sequence>
<feature type="region of interest" description="Disordered" evidence="3">
    <location>
        <begin position="490"/>
        <end position="513"/>
    </location>
</feature>
<feature type="compositionally biased region" description="Polar residues" evidence="3">
    <location>
        <begin position="497"/>
        <end position="507"/>
    </location>
</feature>
<dbReference type="InterPro" id="IPR007201">
    <property type="entry name" value="Mei2-like_Rrm_C"/>
</dbReference>
<comment type="caution">
    <text evidence="5">The sequence shown here is derived from an EMBL/GenBank/DDBJ whole genome shotgun (WGS) entry which is preliminary data.</text>
</comment>
<evidence type="ECO:0000313" key="6">
    <source>
        <dbReference type="Proteomes" id="UP001341840"/>
    </source>
</evidence>
<dbReference type="CDD" id="cd12530">
    <property type="entry name" value="RRM3_EAR1_like"/>
    <property type="match status" value="1"/>
</dbReference>
<dbReference type="Gene3D" id="3.30.70.330">
    <property type="match status" value="2"/>
</dbReference>
<accession>A0ABU6V669</accession>
<dbReference type="InterPro" id="IPR034458">
    <property type="entry name" value="EAR1-like_RRM3"/>
</dbReference>
<dbReference type="PROSITE" id="PS50102">
    <property type="entry name" value="RRM"/>
    <property type="match status" value="1"/>
</dbReference>
<feature type="domain" description="RRM" evidence="4">
    <location>
        <begin position="126"/>
        <end position="196"/>
    </location>
</feature>
<evidence type="ECO:0000256" key="1">
    <source>
        <dbReference type="ARBA" id="ARBA00022884"/>
    </source>
</evidence>
<evidence type="ECO:0000259" key="4">
    <source>
        <dbReference type="PROSITE" id="PS50102"/>
    </source>
</evidence>
<keyword evidence="1 2" id="KW-0694">RNA-binding</keyword>
<dbReference type="Pfam" id="PF04059">
    <property type="entry name" value="RRM_2"/>
    <property type="match status" value="1"/>
</dbReference>
<dbReference type="EMBL" id="JASCZI010151059">
    <property type="protein sequence ID" value="MED6168280.1"/>
    <property type="molecule type" value="Genomic_DNA"/>
</dbReference>
<reference evidence="5 6" key="1">
    <citation type="journal article" date="2023" name="Plants (Basel)">
        <title>Bridging the Gap: Combining Genomics and Transcriptomics Approaches to Understand Stylosanthes scabra, an Orphan Legume from the Brazilian Caatinga.</title>
        <authorList>
            <person name="Ferreira-Neto J.R.C."/>
            <person name="da Silva M.D."/>
            <person name="Binneck E."/>
            <person name="de Melo N.F."/>
            <person name="da Silva R.H."/>
            <person name="de Melo A.L.T.M."/>
            <person name="Pandolfi V."/>
            <person name="Bustamante F.O."/>
            <person name="Brasileiro-Vidal A.C."/>
            <person name="Benko-Iseppon A.M."/>
        </authorList>
    </citation>
    <scope>NUCLEOTIDE SEQUENCE [LARGE SCALE GENOMIC DNA]</scope>
    <source>
        <tissue evidence="5">Leaves</tissue>
    </source>
</reference>
<dbReference type="InterPro" id="IPR035979">
    <property type="entry name" value="RBD_domain_sf"/>
</dbReference>
<name>A0ABU6V669_9FABA</name>
<dbReference type="InterPro" id="IPR000504">
    <property type="entry name" value="RRM_dom"/>
</dbReference>
<proteinExistence type="predicted"/>
<evidence type="ECO:0000313" key="5">
    <source>
        <dbReference type="EMBL" id="MED6168280.1"/>
    </source>
</evidence>
<evidence type="ECO:0000256" key="2">
    <source>
        <dbReference type="PROSITE-ProRule" id="PRU00176"/>
    </source>
</evidence>
<dbReference type="InterPro" id="IPR012677">
    <property type="entry name" value="Nucleotide-bd_a/b_plait_sf"/>
</dbReference>
<dbReference type="Pfam" id="PF00076">
    <property type="entry name" value="RRM_1"/>
    <property type="match status" value="1"/>
</dbReference>
<feature type="compositionally biased region" description="Basic and acidic residues" evidence="3">
    <location>
        <begin position="270"/>
        <end position="286"/>
    </location>
</feature>
<protein>
    <recommendedName>
        <fullName evidence="4">RRM domain-containing protein</fullName>
    </recommendedName>
</protein>
<dbReference type="PANTHER" id="PTHR23189">
    <property type="entry name" value="RNA RECOGNITION MOTIF-CONTAINING"/>
    <property type="match status" value="1"/>
</dbReference>
<keyword evidence="6" id="KW-1185">Reference proteome</keyword>
<feature type="compositionally biased region" description="Basic residues" evidence="3">
    <location>
        <begin position="294"/>
        <end position="308"/>
    </location>
</feature>
<feature type="region of interest" description="Disordered" evidence="3">
    <location>
        <begin position="254"/>
        <end position="312"/>
    </location>
</feature>
<evidence type="ECO:0000256" key="3">
    <source>
        <dbReference type="SAM" id="MobiDB-lite"/>
    </source>
</evidence>